<proteinExistence type="predicted"/>
<name>A0ABN7ECH2_SPIIN</name>
<reference evidence="4" key="1">
    <citation type="journal article" date="2020" name="Sci. Rep.">
        <title>Chromosome-scale genome assembly for the duckweed Spirodela intermedia, integrating cytogenetic maps, PacBio and Oxford Nanopore libraries.</title>
        <authorList>
            <person name="Hoang P.T.N."/>
            <person name="Fiebig A."/>
            <person name="Novak P."/>
            <person name="Macas J."/>
            <person name="Cao H.X."/>
            <person name="Stepanenko A."/>
            <person name="Chen G."/>
            <person name="Borisjuk N."/>
            <person name="Scholz U."/>
            <person name="Schubert I."/>
        </authorList>
    </citation>
    <scope>NUCLEOTIDE SEQUENCE [LARGE SCALE GENOMIC DNA]</scope>
</reference>
<organism evidence="3 4">
    <name type="scientific">Spirodela intermedia</name>
    <name type="common">Intermediate duckweed</name>
    <dbReference type="NCBI Taxonomy" id="51605"/>
    <lineage>
        <taxon>Eukaryota</taxon>
        <taxon>Viridiplantae</taxon>
        <taxon>Streptophyta</taxon>
        <taxon>Embryophyta</taxon>
        <taxon>Tracheophyta</taxon>
        <taxon>Spermatophyta</taxon>
        <taxon>Magnoliopsida</taxon>
        <taxon>Liliopsida</taxon>
        <taxon>Araceae</taxon>
        <taxon>Lemnoideae</taxon>
        <taxon>Spirodela</taxon>
    </lineage>
</organism>
<sequence>MAGQETREMPLGFLSHGEARELPALHQQEGGCPGRPHQRLLLPADRSQELQQVLHAQRLSEQTTAKSLKALTYIRTRSGAPSPALTSPGKCSSGPLSPTSRGRSSTAAEVLAAAVSQVMIANKDKAVEIAYDPTGESLSEILHGDRLRLQQIIADLLLVSVKITHHGNGVPEELLAQMFGDADEASDDGVSLLVCRNLLRHMNGDVRYLREAAGSSIILSAELASAQKNQNLIHPPE</sequence>
<feature type="compositionally biased region" description="Polar residues" evidence="1">
    <location>
        <begin position="94"/>
        <end position="104"/>
    </location>
</feature>
<comment type="caution">
    <text evidence="3">The sequence shown here is derived from an EMBL/GenBank/DDBJ whole genome shotgun (WGS) entry which is preliminary data.</text>
</comment>
<gene>
    <name evidence="3" type="ORF">SI7747_UN021957</name>
</gene>
<dbReference type="InterPro" id="IPR036890">
    <property type="entry name" value="HATPase_C_sf"/>
</dbReference>
<evidence type="ECO:0000313" key="3">
    <source>
        <dbReference type="EMBL" id="CAA6675615.1"/>
    </source>
</evidence>
<dbReference type="EMBL" id="CACRZD030000379">
    <property type="protein sequence ID" value="CAA6675615.1"/>
    <property type="molecule type" value="Genomic_DNA"/>
</dbReference>
<dbReference type="Proteomes" id="UP001189122">
    <property type="component" value="Unassembled WGS sequence"/>
</dbReference>
<feature type="region of interest" description="Disordered" evidence="1">
    <location>
        <begin position="78"/>
        <end position="104"/>
    </location>
</feature>
<dbReference type="InterPro" id="IPR003594">
    <property type="entry name" value="HATPase_dom"/>
</dbReference>
<evidence type="ECO:0000259" key="2">
    <source>
        <dbReference type="Pfam" id="PF02518"/>
    </source>
</evidence>
<evidence type="ECO:0000313" key="4">
    <source>
        <dbReference type="Proteomes" id="UP001189122"/>
    </source>
</evidence>
<keyword evidence="4" id="KW-1185">Reference proteome</keyword>
<dbReference type="Pfam" id="PF02518">
    <property type="entry name" value="HATPase_c"/>
    <property type="match status" value="1"/>
</dbReference>
<feature type="domain" description="Histidine kinase/HSP90-like ATPase" evidence="2">
    <location>
        <begin position="158"/>
        <end position="221"/>
    </location>
</feature>
<accession>A0ABN7ECH2</accession>
<dbReference type="SUPFAM" id="SSF55874">
    <property type="entry name" value="ATPase domain of HSP90 chaperone/DNA topoisomerase II/histidine kinase"/>
    <property type="match status" value="1"/>
</dbReference>
<protein>
    <recommendedName>
        <fullName evidence="2">Histidine kinase/HSP90-like ATPase domain-containing protein</fullName>
    </recommendedName>
</protein>
<evidence type="ECO:0000256" key="1">
    <source>
        <dbReference type="SAM" id="MobiDB-lite"/>
    </source>
</evidence>